<evidence type="ECO:0000313" key="2">
    <source>
        <dbReference type="Proteomes" id="UP000807504"/>
    </source>
</evidence>
<sequence length="118" mass="13572">MSKRIAKGLSVFIFKSVAMARNELFTMWGFDEQSGIGDRPQYLIIVPDHRLRYRLEFLKFLCMRHPLDMKLGSNEYLTIFPFTGSALVQPHIQLVLSEGQMIKLGSLSNCFEGRNVDD</sequence>
<proteinExistence type="predicted"/>
<dbReference type="AlphaFoldDB" id="A0A8T0FNW2"/>
<comment type="caution">
    <text evidence="1">The sequence shown here is derived from an EMBL/GenBank/DDBJ whole genome shotgun (WGS) entry which is preliminary data.</text>
</comment>
<name>A0A8T0FNW2_ARGBR</name>
<reference evidence="1" key="2">
    <citation type="submission" date="2020-06" db="EMBL/GenBank/DDBJ databases">
        <authorList>
            <person name="Sheffer M."/>
        </authorList>
    </citation>
    <scope>NUCLEOTIDE SEQUENCE</scope>
</reference>
<organism evidence="1 2">
    <name type="scientific">Argiope bruennichi</name>
    <name type="common">Wasp spider</name>
    <name type="synonym">Aranea bruennichi</name>
    <dbReference type="NCBI Taxonomy" id="94029"/>
    <lineage>
        <taxon>Eukaryota</taxon>
        <taxon>Metazoa</taxon>
        <taxon>Ecdysozoa</taxon>
        <taxon>Arthropoda</taxon>
        <taxon>Chelicerata</taxon>
        <taxon>Arachnida</taxon>
        <taxon>Araneae</taxon>
        <taxon>Araneomorphae</taxon>
        <taxon>Entelegynae</taxon>
        <taxon>Araneoidea</taxon>
        <taxon>Araneidae</taxon>
        <taxon>Argiope</taxon>
    </lineage>
</organism>
<accession>A0A8T0FNW2</accession>
<protein>
    <submittedName>
        <fullName evidence="1">Uncharacterized protein</fullName>
    </submittedName>
</protein>
<dbReference type="EMBL" id="JABXBU010000003">
    <property type="protein sequence ID" value="KAF8792864.1"/>
    <property type="molecule type" value="Genomic_DNA"/>
</dbReference>
<reference evidence="1" key="1">
    <citation type="journal article" date="2020" name="bioRxiv">
        <title>Chromosome-level reference genome of the European wasp spider Argiope bruennichi: a resource for studies on range expansion and evolutionary adaptation.</title>
        <authorList>
            <person name="Sheffer M.M."/>
            <person name="Hoppe A."/>
            <person name="Krehenwinkel H."/>
            <person name="Uhl G."/>
            <person name="Kuss A.W."/>
            <person name="Jensen L."/>
            <person name="Jensen C."/>
            <person name="Gillespie R.G."/>
            <person name="Hoff K.J."/>
            <person name="Prost S."/>
        </authorList>
    </citation>
    <scope>NUCLEOTIDE SEQUENCE</scope>
</reference>
<gene>
    <name evidence="1" type="ORF">HNY73_004411</name>
</gene>
<evidence type="ECO:0000313" key="1">
    <source>
        <dbReference type="EMBL" id="KAF8792864.1"/>
    </source>
</evidence>
<dbReference type="Proteomes" id="UP000807504">
    <property type="component" value="Unassembled WGS sequence"/>
</dbReference>
<keyword evidence="2" id="KW-1185">Reference proteome</keyword>